<protein>
    <submittedName>
        <fullName evidence="8">Major facilitator superfamily domain-containing protein</fullName>
    </submittedName>
</protein>
<feature type="transmembrane region" description="Helical" evidence="6">
    <location>
        <begin position="39"/>
        <end position="65"/>
    </location>
</feature>
<keyword evidence="9" id="KW-1185">Reference proteome</keyword>
<proteinExistence type="predicted"/>
<dbReference type="PANTHER" id="PTHR23501:SF198">
    <property type="entry name" value="AZOLE RESISTANCE PROTEIN 1-RELATED"/>
    <property type="match status" value="1"/>
</dbReference>
<feature type="domain" description="Major facilitator superfamily (MFS) profile" evidence="7">
    <location>
        <begin position="42"/>
        <end position="532"/>
    </location>
</feature>
<feature type="transmembrane region" description="Helical" evidence="6">
    <location>
        <begin position="509"/>
        <end position="527"/>
    </location>
</feature>
<keyword evidence="4 6" id="KW-0472">Membrane</keyword>
<feature type="region of interest" description="Disordered" evidence="5">
    <location>
        <begin position="1"/>
        <end position="30"/>
    </location>
</feature>
<dbReference type="InterPro" id="IPR020846">
    <property type="entry name" value="MFS_dom"/>
</dbReference>
<feature type="transmembrane region" description="Helical" evidence="6">
    <location>
        <begin position="107"/>
        <end position="126"/>
    </location>
</feature>
<evidence type="ECO:0000259" key="7">
    <source>
        <dbReference type="PROSITE" id="PS50850"/>
    </source>
</evidence>
<dbReference type="GeneID" id="72005697"/>
<evidence type="ECO:0000256" key="4">
    <source>
        <dbReference type="ARBA" id="ARBA00023136"/>
    </source>
</evidence>
<gene>
    <name evidence="8" type="ORF">C8Q71DRAFT_783234</name>
</gene>
<name>A0ABQ8K2Z4_9APHY</name>
<dbReference type="RefSeq" id="XP_047774368.1">
    <property type="nucleotide sequence ID" value="XM_047924965.1"/>
</dbReference>
<reference evidence="8 9" key="1">
    <citation type="journal article" date="2021" name="Environ. Microbiol.">
        <title>Gene family expansions and transcriptome signatures uncover fungal adaptations to wood decay.</title>
        <authorList>
            <person name="Hage H."/>
            <person name="Miyauchi S."/>
            <person name="Viragh M."/>
            <person name="Drula E."/>
            <person name="Min B."/>
            <person name="Chaduli D."/>
            <person name="Navarro D."/>
            <person name="Favel A."/>
            <person name="Norest M."/>
            <person name="Lesage-Meessen L."/>
            <person name="Balint B."/>
            <person name="Merenyi Z."/>
            <person name="de Eugenio L."/>
            <person name="Morin E."/>
            <person name="Martinez A.T."/>
            <person name="Baldrian P."/>
            <person name="Stursova M."/>
            <person name="Martinez M.J."/>
            <person name="Novotny C."/>
            <person name="Magnuson J.K."/>
            <person name="Spatafora J.W."/>
            <person name="Maurice S."/>
            <person name="Pangilinan J."/>
            <person name="Andreopoulos W."/>
            <person name="LaButti K."/>
            <person name="Hundley H."/>
            <person name="Na H."/>
            <person name="Kuo A."/>
            <person name="Barry K."/>
            <person name="Lipzen A."/>
            <person name="Henrissat B."/>
            <person name="Riley R."/>
            <person name="Ahrendt S."/>
            <person name="Nagy L.G."/>
            <person name="Grigoriev I.V."/>
            <person name="Martin F."/>
            <person name="Rosso M.N."/>
        </authorList>
    </citation>
    <scope>NUCLEOTIDE SEQUENCE [LARGE SCALE GENOMIC DNA]</scope>
    <source>
        <strain evidence="8 9">CIRM-BRFM 1785</strain>
    </source>
</reference>
<keyword evidence="2 6" id="KW-0812">Transmembrane</keyword>
<feature type="transmembrane region" description="Helical" evidence="6">
    <location>
        <begin position="267"/>
        <end position="286"/>
    </location>
</feature>
<dbReference type="EMBL" id="JADCUA010000027">
    <property type="protein sequence ID" value="KAH9831207.1"/>
    <property type="molecule type" value="Genomic_DNA"/>
</dbReference>
<dbReference type="PROSITE" id="PS50850">
    <property type="entry name" value="MFS"/>
    <property type="match status" value="1"/>
</dbReference>
<comment type="caution">
    <text evidence="8">The sequence shown here is derived from an EMBL/GenBank/DDBJ whole genome shotgun (WGS) entry which is preliminary data.</text>
</comment>
<feature type="transmembrane region" description="Helical" evidence="6">
    <location>
        <begin position="77"/>
        <end position="95"/>
    </location>
</feature>
<organism evidence="8 9">
    <name type="scientific">Rhodofomes roseus</name>
    <dbReference type="NCBI Taxonomy" id="34475"/>
    <lineage>
        <taxon>Eukaryota</taxon>
        <taxon>Fungi</taxon>
        <taxon>Dikarya</taxon>
        <taxon>Basidiomycota</taxon>
        <taxon>Agaricomycotina</taxon>
        <taxon>Agaricomycetes</taxon>
        <taxon>Polyporales</taxon>
        <taxon>Rhodofomes</taxon>
    </lineage>
</organism>
<evidence type="ECO:0000313" key="9">
    <source>
        <dbReference type="Proteomes" id="UP000814176"/>
    </source>
</evidence>
<feature type="transmembrane region" description="Helical" evidence="6">
    <location>
        <begin position="132"/>
        <end position="152"/>
    </location>
</feature>
<dbReference type="SUPFAM" id="SSF103473">
    <property type="entry name" value="MFS general substrate transporter"/>
    <property type="match status" value="1"/>
</dbReference>
<feature type="transmembrane region" description="Helical" evidence="6">
    <location>
        <begin position="307"/>
        <end position="327"/>
    </location>
</feature>
<dbReference type="InterPro" id="IPR011701">
    <property type="entry name" value="MFS"/>
</dbReference>
<dbReference type="Proteomes" id="UP000814176">
    <property type="component" value="Unassembled WGS sequence"/>
</dbReference>
<evidence type="ECO:0000256" key="3">
    <source>
        <dbReference type="ARBA" id="ARBA00022989"/>
    </source>
</evidence>
<evidence type="ECO:0000256" key="5">
    <source>
        <dbReference type="SAM" id="MobiDB-lite"/>
    </source>
</evidence>
<feature type="transmembrane region" description="Helical" evidence="6">
    <location>
        <begin position="236"/>
        <end position="255"/>
    </location>
</feature>
<feature type="transmembrane region" description="Helical" evidence="6">
    <location>
        <begin position="433"/>
        <end position="458"/>
    </location>
</feature>
<feature type="transmembrane region" description="Helical" evidence="6">
    <location>
        <begin position="164"/>
        <end position="183"/>
    </location>
</feature>
<feature type="transmembrane region" description="Helical" evidence="6">
    <location>
        <begin position="400"/>
        <end position="421"/>
    </location>
</feature>
<accession>A0ABQ8K2Z4</accession>
<evidence type="ECO:0000256" key="1">
    <source>
        <dbReference type="ARBA" id="ARBA00004141"/>
    </source>
</evidence>
<comment type="subcellular location">
    <subcellularLocation>
        <location evidence="1">Membrane</location>
        <topology evidence="1">Multi-pass membrane protein</topology>
    </subcellularLocation>
</comment>
<feature type="transmembrane region" description="Helical" evidence="6">
    <location>
        <begin position="195"/>
        <end position="215"/>
    </location>
</feature>
<dbReference type="InterPro" id="IPR036259">
    <property type="entry name" value="MFS_trans_sf"/>
</dbReference>
<evidence type="ECO:0000256" key="2">
    <source>
        <dbReference type="ARBA" id="ARBA00022692"/>
    </source>
</evidence>
<feature type="transmembrane region" description="Helical" evidence="6">
    <location>
        <begin position="339"/>
        <end position="359"/>
    </location>
</feature>
<evidence type="ECO:0000313" key="8">
    <source>
        <dbReference type="EMBL" id="KAH9831207.1"/>
    </source>
</evidence>
<dbReference type="PANTHER" id="PTHR23501">
    <property type="entry name" value="MAJOR FACILITATOR SUPERFAMILY"/>
    <property type="match status" value="1"/>
</dbReference>
<dbReference type="Pfam" id="PF07690">
    <property type="entry name" value="MFS_1"/>
    <property type="match status" value="2"/>
</dbReference>
<dbReference type="Gene3D" id="1.20.1250.20">
    <property type="entry name" value="MFS general substrate transporter like domains"/>
    <property type="match status" value="2"/>
</dbReference>
<keyword evidence="3 6" id="KW-1133">Transmembrane helix</keyword>
<feature type="transmembrane region" description="Helical" evidence="6">
    <location>
        <begin position="366"/>
        <end position="388"/>
    </location>
</feature>
<evidence type="ECO:0000256" key="6">
    <source>
        <dbReference type="SAM" id="Phobius"/>
    </source>
</evidence>
<sequence>MSAEGTMESTHPEAGLPEKTEMQAPRGGNPPQYLTGPRLWTLFGSMVLTVFLTSLDGTIVATALPRIVSQFDALHDATWVAVAYMLTRTALMLVIGQLVNVVPLKTLYLLCVIFFEGGSALCGAAPNINALIIGRAIAGIGSSGITVCYIAAIVSFTSLTLRPLLLAGLSVVLAVSTICGPLLGGAFTDRVSWRWCFYINLPFGGLAVVAIFLCMPSRPAPQGADKPFFTRLRTGIDWLGCVLTVGLTTCLLLAMQWGGVTYPWDSATIIALFVVFAVLLVTLVFWQRWFGKRSLIPPTMLTRRTQVFASLETCFLQAALTITVYYLPEWYQIKGSSPVAAGVNVMAFMLSYLIASVLASSVVSRVGYYWPFLVFSPLISIPGAVMLYRSGPGTSTGHLIGFQILLGAGIGGAFSSPNVAIQSDWADVTRRSTLATTISTFMGFIGGIIGLSLAGTLFDNSLGNHLAQVPGLSDALRTEVAESIEVIATLPEPLRAAVIDAAIGAVKPTWLLVLGCVVLGSLCGVFVKNHNIKERAKLQPQE</sequence>